<evidence type="ECO:0000256" key="7">
    <source>
        <dbReference type="ARBA" id="ARBA00022801"/>
    </source>
</evidence>
<evidence type="ECO:0000313" key="12">
    <source>
        <dbReference type="EMBL" id="VEU60820.1"/>
    </source>
</evidence>
<evidence type="ECO:0000256" key="9">
    <source>
        <dbReference type="PIRSR" id="PIRSR006431-1"/>
    </source>
</evidence>
<sequence length="317" mass="37185">MKSYLKYLYPEIEPYLKKFYNPNDSEHKIYYEISGNPNGIPVVYVHGGPGGGTSPVCRRFFDPKKYKIILIDQRGCGKSTPSMLTNNNTTDFLIEDLENIRKILKIDKWILFGGSWGTTLSLCYAIKYPQNVSKLVLRGIYLNRQSDVDWLFQEGASYLKPIEFEKYTSILSPEQKKNILNSYYEMMNSNDENIRNKAFIHWTNWETALISVNKVNFDAHKYPKETAEIAFLENYYFYNKAWMPENYILNNIDKIKHIETYIVHGEYDIDCRPSGAYDLHKAMQNSKLFMLSKTAHTQREWKIAKTLVKIMDNLTFN</sequence>
<evidence type="ECO:0000256" key="4">
    <source>
        <dbReference type="ARBA" id="ARBA00022438"/>
    </source>
</evidence>
<keyword evidence="7 8" id="KW-0378">Hydrolase</keyword>
<proteinExistence type="inferred from homology"/>
<dbReference type="Proteomes" id="UP000290942">
    <property type="component" value="Chromosome"/>
</dbReference>
<keyword evidence="6 8" id="KW-0645">Protease</keyword>
<dbReference type="PANTHER" id="PTHR43722">
    <property type="entry name" value="PROLINE IMINOPEPTIDASE"/>
    <property type="match status" value="1"/>
</dbReference>
<keyword evidence="5 8" id="KW-0963">Cytoplasm</keyword>
<evidence type="ECO:0000256" key="5">
    <source>
        <dbReference type="ARBA" id="ARBA00022490"/>
    </source>
</evidence>
<feature type="active site" description="Proton donor" evidence="9">
    <location>
        <position position="296"/>
    </location>
</feature>
<feature type="active site" description="Nucleophile" evidence="9">
    <location>
        <position position="115"/>
    </location>
</feature>
<dbReference type="PANTHER" id="PTHR43722:SF1">
    <property type="entry name" value="PROLINE IMINOPEPTIDASE"/>
    <property type="match status" value="1"/>
</dbReference>
<evidence type="ECO:0000256" key="6">
    <source>
        <dbReference type="ARBA" id="ARBA00022670"/>
    </source>
</evidence>
<reference evidence="12 13" key="1">
    <citation type="submission" date="2019-01" db="EMBL/GenBank/DDBJ databases">
        <authorList>
            <consortium name="Pathogen Informatics"/>
        </authorList>
    </citation>
    <scope>NUCLEOTIDE SEQUENCE [LARGE SCALE GENOMIC DNA]</scope>
    <source>
        <strain evidence="12 13">NCTC10122</strain>
    </source>
</reference>
<dbReference type="PRINTS" id="PR00111">
    <property type="entry name" value="ABHYDROLASE"/>
</dbReference>
<name>A0A449A9G0_9BACT</name>
<organism evidence="12 13">
    <name type="scientific">Mycoplasmopsis bovigenitalium</name>
    <dbReference type="NCBI Taxonomy" id="2112"/>
    <lineage>
        <taxon>Bacteria</taxon>
        <taxon>Bacillati</taxon>
        <taxon>Mycoplasmatota</taxon>
        <taxon>Mycoplasmoidales</taxon>
        <taxon>Metamycoplasmataceae</taxon>
        <taxon>Mycoplasmopsis</taxon>
    </lineage>
</organism>
<dbReference type="GO" id="GO:0006508">
    <property type="term" value="P:proteolysis"/>
    <property type="evidence" value="ECO:0007669"/>
    <property type="project" value="UniProtKB-KW"/>
</dbReference>
<dbReference type="NCBIfam" id="TIGR01249">
    <property type="entry name" value="pro_imino_pep_1"/>
    <property type="match status" value="1"/>
</dbReference>
<dbReference type="PRINTS" id="PR00793">
    <property type="entry name" value="PROAMNOPTASE"/>
</dbReference>
<dbReference type="PIRSF" id="PIRSF006431">
    <property type="entry name" value="Pept_S33"/>
    <property type="match status" value="1"/>
</dbReference>
<dbReference type="Pfam" id="PF00561">
    <property type="entry name" value="Abhydrolase_1"/>
    <property type="match status" value="1"/>
</dbReference>
<dbReference type="AlphaFoldDB" id="A0A449A9G0"/>
<dbReference type="RefSeq" id="WP_129687717.1">
    <property type="nucleotide sequence ID" value="NZ_LR214970.1"/>
</dbReference>
<evidence type="ECO:0000256" key="2">
    <source>
        <dbReference type="ARBA" id="ARBA00004496"/>
    </source>
</evidence>
<protein>
    <recommendedName>
        <fullName evidence="8 10">Proline iminopeptidase</fullName>
        <shortName evidence="8">PIP</shortName>
        <ecNumber evidence="8 10">3.4.11.5</ecNumber>
    </recommendedName>
    <alternativeName>
        <fullName evidence="8">Prolyl aminopeptidase</fullName>
    </alternativeName>
</protein>
<dbReference type="Gene3D" id="3.40.50.1820">
    <property type="entry name" value="alpha/beta hydrolase"/>
    <property type="match status" value="1"/>
</dbReference>
<evidence type="ECO:0000256" key="10">
    <source>
        <dbReference type="RuleBase" id="RU003421"/>
    </source>
</evidence>
<dbReference type="InterPro" id="IPR000073">
    <property type="entry name" value="AB_hydrolase_1"/>
</dbReference>
<dbReference type="InterPro" id="IPR002410">
    <property type="entry name" value="Peptidase_S33"/>
</dbReference>
<dbReference type="InterPro" id="IPR029058">
    <property type="entry name" value="AB_hydrolase_fold"/>
</dbReference>
<comment type="subcellular location">
    <subcellularLocation>
        <location evidence="2 8">Cytoplasm</location>
    </subcellularLocation>
</comment>
<keyword evidence="4 8" id="KW-0031">Aminopeptidase</keyword>
<gene>
    <name evidence="12" type="primary">pip</name>
    <name evidence="12" type="ORF">NCTC10122_00422</name>
</gene>
<accession>A0A449A9G0</accession>
<comment type="catalytic activity">
    <reaction evidence="1 8 10">
        <text>Release of N-terminal proline from a peptide.</text>
        <dbReference type="EC" id="3.4.11.5"/>
    </reaction>
</comment>
<dbReference type="InterPro" id="IPR005944">
    <property type="entry name" value="Pro_iminopeptidase"/>
</dbReference>
<comment type="similarity">
    <text evidence="3 8 10">Belongs to the peptidase S33 family.</text>
</comment>
<dbReference type="GO" id="GO:0005737">
    <property type="term" value="C:cytoplasm"/>
    <property type="evidence" value="ECO:0007669"/>
    <property type="project" value="UniProtKB-SubCell"/>
</dbReference>
<evidence type="ECO:0000313" key="13">
    <source>
        <dbReference type="Proteomes" id="UP000290942"/>
    </source>
</evidence>
<evidence type="ECO:0000256" key="8">
    <source>
        <dbReference type="PIRNR" id="PIRNR006431"/>
    </source>
</evidence>
<dbReference type="EC" id="3.4.11.5" evidence="8 10"/>
<feature type="active site" evidence="9">
    <location>
        <position position="268"/>
    </location>
</feature>
<evidence type="ECO:0000256" key="1">
    <source>
        <dbReference type="ARBA" id="ARBA00001585"/>
    </source>
</evidence>
<evidence type="ECO:0000259" key="11">
    <source>
        <dbReference type="Pfam" id="PF00561"/>
    </source>
</evidence>
<dbReference type="GO" id="GO:0004177">
    <property type="term" value="F:aminopeptidase activity"/>
    <property type="evidence" value="ECO:0007669"/>
    <property type="project" value="UniProtKB-UniRule"/>
</dbReference>
<dbReference type="EMBL" id="LR214970">
    <property type="protein sequence ID" value="VEU60820.1"/>
    <property type="molecule type" value="Genomic_DNA"/>
</dbReference>
<evidence type="ECO:0000256" key="3">
    <source>
        <dbReference type="ARBA" id="ARBA00010088"/>
    </source>
</evidence>
<dbReference type="SUPFAM" id="SSF53474">
    <property type="entry name" value="alpha/beta-Hydrolases"/>
    <property type="match status" value="1"/>
</dbReference>
<feature type="domain" description="AB hydrolase-1" evidence="11">
    <location>
        <begin position="41"/>
        <end position="297"/>
    </location>
</feature>